<dbReference type="EMBL" id="LNTY01000055">
    <property type="protein sequence ID" value="KXF80329.1"/>
    <property type="molecule type" value="Genomic_DNA"/>
</dbReference>
<sequence length="168" mass="19587">MQKRRFYRLDEISDVSTVTKGDLLEAIDNDKLSLCALIEGKSLGYFHMSNVLANVFDYKGVVRLSLEVTKKLLTEGKADTNIVSILEPEKIENWRRVEVAYPDVSTERFEQVLAFTPPETPIRAYASIQQIDDWRGHFKNTLRRKMLTQERDTRFFLHFLTMLIKNAK</sequence>
<dbReference type="AlphaFoldDB" id="A0A135I4F7"/>
<comment type="caution">
    <text evidence="1">The sequence shown here is derived from an EMBL/GenBank/DDBJ whole genome shotgun (WGS) entry which is preliminary data.</text>
</comment>
<dbReference type="OrthoDB" id="5869838at2"/>
<accession>A0A135I4F7</accession>
<reference evidence="1 2" key="1">
    <citation type="submission" date="2015-11" db="EMBL/GenBank/DDBJ databases">
        <title>Genomic Taxonomy of the Vibrionaceae.</title>
        <authorList>
            <person name="Gomez-Gil B."/>
            <person name="Enciso-Ibarra J."/>
        </authorList>
    </citation>
    <scope>NUCLEOTIDE SEQUENCE [LARGE SCALE GENOMIC DNA]</scope>
    <source>
        <strain evidence="1 2">CAIM 912</strain>
    </source>
</reference>
<proteinExistence type="predicted"/>
<name>A0A135I4F7_9GAMM</name>
<organism evidence="1 2">
    <name type="scientific">Enterovibrio coralii</name>
    <dbReference type="NCBI Taxonomy" id="294935"/>
    <lineage>
        <taxon>Bacteria</taxon>
        <taxon>Pseudomonadati</taxon>
        <taxon>Pseudomonadota</taxon>
        <taxon>Gammaproteobacteria</taxon>
        <taxon>Vibrionales</taxon>
        <taxon>Vibrionaceae</taxon>
        <taxon>Enterovibrio</taxon>
    </lineage>
</organism>
<dbReference type="RefSeq" id="WP_067419556.1">
    <property type="nucleotide sequence ID" value="NZ_LNTY01000055.1"/>
</dbReference>
<dbReference type="Proteomes" id="UP000070529">
    <property type="component" value="Unassembled WGS sequence"/>
</dbReference>
<dbReference type="STRING" id="294935.ATN88_10945"/>
<evidence type="ECO:0000313" key="1">
    <source>
        <dbReference type="EMBL" id="KXF80329.1"/>
    </source>
</evidence>
<evidence type="ECO:0000313" key="2">
    <source>
        <dbReference type="Proteomes" id="UP000070529"/>
    </source>
</evidence>
<protein>
    <submittedName>
        <fullName evidence="1">Uncharacterized protein</fullName>
    </submittedName>
</protein>
<keyword evidence="2" id="KW-1185">Reference proteome</keyword>
<gene>
    <name evidence="1" type="ORF">ATN88_10945</name>
</gene>